<protein>
    <submittedName>
        <fullName evidence="1">Uncharacterized protein</fullName>
    </submittedName>
</protein>
<keyword evidence="2" id="KW-1185">Reference proteome</keyword>
<accession>A0ABD0NM28</accession>
<gene>
    <name evidence="1" type="ORF">M9458_042324</name>
</gene>
<organism evidence="1 2">
    <name type="scientific">Cirrhinus mrigala</name>
    <name type="common">Mrigala</name>
    <dbReference type="NCBI Taxonomy" id="683832"/>
    <lineage>
        <taxon>Eukaryota</taxon>
        <taxon>Metazoa</taxon>
        <taxon>Chordata</taxon>
        <taxon>Craniata</taxon>
        <taxon>Vertebrata</taxon>
        <taxon>Euteleostomi</taxon>
        <taxon>Actinopterygii</taxon>
        <taxon>Neopterygii</taxon>
        <taxon>Teleostei</taxon>
        <taxon>Ostariophysi</taxon>
        <taxon>Cypriniformes</taxon>
        <taxon>Cyprinidae</taxon>
        <taxon>Labeoninae</taxon>
        <taxon>Labeonini</taxon>
        <taxon>Cirrhinus</taxon>
    </lineage>
</organism>
<comment type="caution">
    <text evidence="1">The sequence shown here is derived from an EMBL/GenBank/DDBJ whole genome shotgun (WGS) entry which is preliminary data.</text>
</comment>
<name>A0ABD0NM28_CIRMR</name>
<dbReference type="Proteomes" id="UP001529510">
    <property type="component" value="Unassembled WGS sequence"/>
</dbReference>
<reference evidence="1 2" key="1">
    <citation type="submission" date="2024-05" db="EMBL/GenBank/DDBJ databases">
        <title>Genome sequencing and assembly of Indian major carp, Cirrhinus mrigala (Hamilton, 1822).</title>
        <authorList>
            <person name="Mohindra V."/>
            <person name="Chowdhury L.M."/>
            <person name="Lal K."/>
            <person name="Jena J.K."/>
        </authorList>
    </citation>
    <scope>NUCLEOTIDE SEQUENCE [LARGE SCALE GENOMIC DNA]</scope>
    <source>
        <strain evidence="1">CM1030</strain>
        <tissue evidence="1">Blood</tissue>
    </source>
</reference>
<proteinExistence type="predicted"/>
<evidence type="ECO:0000313" key="2">
    <source>
        <dbReference type="Proteomes" id="UP001529510"/>
    </source>
</evidence>
<dbReference type="EMBL" id="JAMKFB020000021">
    <property type="protein sequence ID" value="KAL0162928.1"/>
    <property type="molecule type" value="Genomic_DNA"/>
</dbReference>
<evidence type="ECO:0000313" key="1">
    <source>
        <dbReference type="EMBL" id="KAL0162928.1"/>
    </source>
</evidence>
<sequence length="65" mass="7194">AAWCTTLSLSEQARSLASRCGELRSLIWWQFLRTSMEGFTPVMLTWSSILSSNALATYSMISTSG</sequence>
<dbReference type="AlphaFoldDB" id="A0ABD0NM28"/>
<feature type="non-terminal residue" evidence="1">
    <location>
        <position position="1"/>
    </location>
</feature>